<evidence type="ECO:0008006" key="7">
    <source>
        <dbReference type="Google" id="ProtNLM"/>
    </source>
</evidence>
<organism evidence="5 6">
    <name type="scientific">Prosthecodimorpha hirschii</name>
    <dbReference type="NCBI Taxonomy" id="665126"/>
    <lineage>
        <taxon>Bacteria</taxon>
        <taxon>Pseudomonadati</taxon>
        <taxon>Pseudomonadota</taxon>
        <taxon>Alphaproteobacteria</taxon>
        <taxon>Hyphomicrobiales</taxon>
        <taxon>Ancalomicrobiaceae</taxon>
        <taxon>Prosthecodimorpha</taxon>
    </lineage>
</organism>
<accession>A0A0N8GFM0</accession>
<comment type="cofactor">
    <cofactor evidence="1">
        <name>Zn(2+)</name>
        <dbReference type="ChEBI" id="CHEBI:29105"/>
    </cofactor>
</comment>
<dbReference type="InterPro" id="IPR013785">
    <property type="entry name" value="Aldolase_TIM"/>
</dbReference>
<sequence length="296" mass="31399">MSDRPVWVEVALNGPWGRSLQPGAPITVAEIVAEGVAAAEAGAAIVHFHAYDEASGKQKDDWELYARIIEGLRAKVDVIAYPTIPLAGSGLGVFEPTGARERFRHIEELARRGLIEWAVCDPGSVNFSRFDRIAADETGFVYLNPEDHVREGLRIAAAHGIRPSYAIYEPGFTRLGAALAAAIPGVPAPVYRLMFSDQFAWGFPPRRYALDAHLALLQECAPGAAWMVAGLGVDIAPLIEPAVAAGGHVRVGLEDAPLGTEATNLELVTAAVARIRALGRAPASTAEVRAAARGTA</sequence>
<dbReference type="AlphaFoldDB" id="A0A0N8GFM0"/>
<protein>
    <recommendedName>
        <fullName evidence="7">3-keto-5-aminohexanoate cleavage protein</fullName>
    </recommendedName>
</protein>
<evidence type="ECO:0000256" key="3">
    <source>
        <dbReference type="ARBA" id="ARBA00022723"/>
    </source>
</evidence>
<keyword evidence="2" id="KW-0808">Transferase</keyword>
<dbReference type="Proteomes" id="UP000048984">
    <property type="component" value="Unassembled WGS sequence"/>
</dbReference>
<dbReference type="GO" id="GO:0043720">
    <property type="term" value="F:3-keto-5-aminohexanoate cleavage activity"/>
    <property type="evidence" value="ECO:0007669"/>
    <property type="project" value="InterPro"/>
</dbReference>
<evidence type="ECO:0000313" key="5">
    <source>
        <dbReference type="EMBL" id="KPL54697.1"/>
    </source>
</evidence>
<name>A0A0N8GFM0_9HYPH</name>
<keyword evidence="4" id="KW-0862">Zinc</keyword>
<keyword evidence="6" id="KW-1185">Reference proteome</keyword>
<gene>
    <name evidence="5" type="ORF">ABB55_22745</name>
</gene>
<dbReference type="EMBL" id="LJYW01000001">
    <property type="protein sequence ID" value="KPL54697.1"/>
    <property type="molecule type" value="Genomic_DNA"/>
</dbReference>
<reference evidence="5 6" key="1">
    <citation type="submission" date="2015-09" db="EMBL/GenBank/DDBJ databases">
        <authorList>
            <consortium name="Swine Surveillance"/>
        </authorList>
    </citation>
    <scope>NUCLEOTIDE SEQUENCE [LARGE SCALE GENOMIC DNA]</scope>
    <source>
        <strain evidence="5 6">16</strain>
    </source>
</reference>
<dbReference type="PANTHER" id="PTHR37418">
    <property type="entry name" value="3-KETO-5-AMINOHEXANOATE CLEAVAGE ENZYME-RELATED"/>
    <property type="match status" value="1"/>
</dbReference>
<proteinExistence type="predicted"/>
<dbReference type="STRING" id="665126.ABB55_22745"/>
<dbReference type="Pfam" id="PF05853">
    <property type="entry name" value="BKACE"/>
    <property type="match status" value="1"/>
</dbReference>
<dbReference type="GO" id="GO:0046872">
    <property type="term" value="F:metal ion binding"/>
    <property type="evidence" value="ECO:0007669"/>
    <property type="project" value="UniProtKB-KW"/>
</dbReference>
<evidence type="ECO:0000313" key="6">
    <source>
        <dbReference type="Proteomes" id="UP000048984"/>
    </source>
</evidence>
<comment type="caution">
    <text evidence="5">The sequence shown here is derived from an EMBL/GenBank/DDBJ whole genome shotgun (WGS) entry which is preliminary data.</text>
</comment>
<evidence type="ECO:0000256" key="1">
    <source>
        <dbReference type="ARBA" id="ARBA00001947"/>
    </source>
</evidence>
<dbReference type="PANTHER" id="PTHR37418:SF2">
    <property type="entry name" value="3-KETO-5-AMINOHEXANOATE CLEAVAGE ENZYME"/>
    <property type="match status" value="1"/>
</dbReference>
<evidence type="ECO:0000256" key="2">
    <source>
        <dbReference type="ARBA" id="ARBA00022679"/>
    </source>
</evidence>
<evidence type="ECO:0000256" key="4">
    <source>
        <dbReference type="ARBA" id="ARBA00022833"/>
    </source>
</evidence>
<keyword evidence="3" id="KW-0479">Metal-binding</keyword>
<dbReference type="InterPro" id="IPR008567">
    <property type="entry name" value="BKACE"/>
</dbReference>
<reference evidence="5 6" key="2">
    <citation type="submission" date="2015-10" db="EMBL/GenBank/DDBJ databases">
        <title>Draft Genome Sequence of Prosthecomicrobium hirschii ATCC 27832.</title>
        <authorList>
            <person name="Daniel J."/>
            <person name="Givan S.A."/>
            <person name="Brun Y.V."/>
            <person name="Brown P.J."/>
        </authorList>
    </citation>
    <scope>NUCLEOTIDE SEQUENCE [LARGE SCALE GENOMIC DNA]</scope>
    <source>
        <strain evidence="5 6">16</strain>
    </source>
</reference>
<dbReference type="RefSeq" id="WP_054360863.1">
    <property type="nucleotide sequence ID" value="NZ_LJYW01000001.1"/>
</dbReference>
<dbReference type="Gene3D" id="3.20.20.70">
    <property type="entry name" value="Aldolase class I"/>
    <property type="match status" value="1"/>
</dbReference>